<dbReference type="Pfam" id="PF02897">
    <property type="entry name" value="Peptidase_S9_N"/>
    <property type="match status" value="1"/>
</dbReference>
<sequence length="709" mass="82615">MVLYYYAKQTERYDMKPPVAKQNPYKTTLHGQERIDNYHWIRLTDEQKLAKNIEGWPDDQTMQVVDYIKKENEYTQTQLRHTKNLQKKLYSEIISRIKKDDVSVPYLDNDYWYYTRYEKGKEYPIYCRKRESLENPEEVMINVNDWAKGHDYFSLTNLSVSPNNKFLAFGVDTLSRRIYTIKIKDLQTGELLMDEIHGTEDAVAWANDNATFFYTVKNEITLLSEHIDRHKLGTLQTDDVRVYTEKDDSFYIGVGRSKSDKYIIIYNSSTLISDYYILNANDPVGKFRQFSPRETEHEYTIEHYNDKFYIVTNWNAMNFRLMETPENATTKQNWKEVIPHRKDVMVSGIDVFADHLVISERRDGLRQIRVIDQRNGNEHYLDFGEAVYSAYPSVNPSFNTNVLRYQFSSLITPRSTFDYDMDMKVSTLLKQSEVVGGHDPADYHSERLYAKVRDGKKVPISIVYKKGFKKNGQGNLLLYAYGSYGSTNDPSFSSTRLSLLDRGFAYAIAHIRGSQTYGRPWYEDGKMFHKMNTFTDFVDCSKYLIQNNYTDPGHLFAMGGSAGGLLMGAVVNLAPELYRGVIAAVPFVDVINTMLDASIPLTSNEWDEWGNPRKKDEYEYMMTYSPYDNVYNAAYPNMLVTAGYFDSQVQYWEPVKWVAKLRDYKVGENVLYLHTNMDAGHGGKSGRFRRYKELSLKYAFMLDLAGMKY</sequence>
<evidence type="ECO:0000256" key="3">
    <source>
        <dbReference type="ARBA" id="ARBA00022801"/>
    </source>
</evidence>
<evidence type="ECO:0000259" key="6">
    <source>
        <dbReference type="Pfam" id="PF02897"/>
    </source>
</evidence>
<dbReference type="PANTHER" id="PTHR11757:SF19">
    <property type="entry name" value="PROLYL ENDOPEPTIDASE-LIKE"/>
    <property type="match status" value="1"/>
</dbReference>
<dbReference type="Gene3D" id="2.130.10.120">
    <property type="entry name" value="Prolyl oligopeptidase, N-terminal domain"/>
    <property type="match status" value="1"/>
</dbReference>
<dbReference type="PANTHER" id="PTHR11757">
    <property type="entry name" value="PROTEASE FAMILY S9A OLIGOPEPTIDASE"/>
    <property type="match status" value="1"/>
</dbReference>
<keyword evidence="4" id="KW-0720">Serine protease</keyword>
<dbReference type="SUPFAM" id="SSF50993">
    <property type="entry name" value="Peptidase/esterase 'gauge' domain"/>
    <property type="match status" value="1"/>
</dbReference>
<evidence type="ECO:0000256" key="2">
    <source>
        <dbReference type="ARBA" id="ARBA00022670"/>
    </source>
</evidence>
<dbReference type="AlphaFoldDB" id="A0A160VI70"/>
<accession>A0A160VI70</accession>
<dbReference type="EMBL" id="FAXC01000308">
    <property type="protein sequence ID" value="CUV09849.1"/>
    <property type="molecule type" value="Genomic_DNA"/>
</dbReference>
<evidence type="ECO:0000256" key="4">
    <source>
        <dbReference type="ARBA" id="ARBA00022825"/>
    </source>
</evidence>
<reference evidence="7" key="1">
    <citation type="submission" date="2015-10" db="EMBL/GenBank/DDBJ databases">
        <authorList>
            <person name="Gilbert D.G."/>
        </authorList>
    </citation>
    <scope>NUCLEOTIDE SEQUENCE</scope>
</reference>
<dbReference type="InterPro" id="IPR001375">
    <property type="entry name" value="Peptidase_S9_cat"/>
</dbReference>
<organism evidence="7">
    <name type="scientific">hydrothermal vent metagenome</name>
    <dbReference type="NCBI Taxonomy" id="652676"/>
    <lineage>
        <taxon>unclassified sequences</taxon>
        <taxon>metagenomes</taxon>
        <taxon>ecological metagenomes</taxon>
    </lineage>
</organism>
<evidence type="ECO:0000256" key="1">
    <source>
        <dbReference type="ARBA" id="ARBA00005228"/>
    </source>
</evidence>
<dbReference type="Pfam" id="PF00326">
    <property type="entry name" value="Peptidase_S9"/>
    <property type="match status" value="1"/>
</dbReference>
<dbReference type="GO" id="GO:0006508">
    <property type="term" value="P:proteolysis"/>
    <property type="evidence" value="ECO:0007669"/>
    <property type="project" value="UniProtKB-KW"/>
</dbReference>
<dbReference type="GO" id="GO:0004252">
    <property type="term" value="F:serine-type endopeptidase activity"/>
    <property type="evidence" value="ECO:0007669"/>
    <property type="project" value="UniProtKB-EC"/>
</dbReference>
<protein>
    <submittedName>
        <fullName evidence="7">Protease II</fullName>
        <ecNumber evidence="7">3.4.21.83</ecNumber>
    </submittedName>
</protein>
<evidence type="ECO:0000313" key="7">
    <source>
        <dbReference type="EMBL" id="CUV09849.1"/>
    </source>
</evidence>
<gene>
    <name evidence="7" type="ORF">MGWOODY_Mmi1273</name>
</gene>
<dbReference type="SUPFAM" id="SSF53474">
    <property type="entry name" value="alpha/beta-Hydrolases"/>
    <property type="match status" value="1"/>
</dbReference>
<dbReference type="InterPro" id="IPR023302">
    <property type="entry name" value="Pept_S9A_N"/>
</dbReference>
<proteinExistence type="inferred from homology"/>
<comment type="similarity">
    <text evidence="1">Belongs to the peptidase S9A family.</text>
</comment>
<evidence type="ECO:0000259" key="5">
    <source>
        <dbReference type="Pfam" id="PF00326"/>
    </source>
</evidence>
<dbReference type="Gene3D" id="3.40.50.1820">
    <property type="entry name" value="alpha/beta hydrolase"/>
    <property type="match status" value="1"/>
</dbReference>
<keyword evidence="3 7" id="KW-0378">Hydrolase</keyword>
<keyword evidence="2 7" id="KW-0645">Protease</keyword>
<dbReference type="PRINTS" id="PR00862">
    <property type="entry name" value="PROLIGOPTASE"/>
</dbReference>
<feature type="domain" description="Peptidase S9A N-terminal" evidence="6">
    <location>
        <begin position="17"/>
        <end position="431"/>
    </location>
</feature>
<dbReference type="InterPro" id="IPR002470">
    <property type="entry name" value="Peptidase_S9A"/>
</dbReference>
<dbReference type="EC" id="3.4.21.83" evidence="7"/>
<dbReference type="InterPro" id="IPR029058">
    <property type="entry name" value="AB_hydrolase_fold"/>
</dbReference>
<name>A0A160VI70_9ZZZZ</name>
<dbReference type="InterPro" id="IPR051543">
    <property type="entry name" value="Serine_Peptidase_S9A"/>
</dbReference>
<feature type="domain" description="Peptidase S9 prolyl oligopeptidase catalytic" evidence="5">
    <location>
        <begin position="490"/>
        <end position="706"/>
    </location>
</feature>